<evidence type="ECO:0000256" key="1">
    <source>
        <dbReference type="SAM" id="MobiDB-lite"/>
    </source>
</evidence>
<name>A0A813IS36_POLGL</name>
<evidence type="ECO:0000313" key="3">
    <source>
        <dbReference type="EMBL" id="CAE8656845.1"/>
    </source>
</evidence>
<organism evidence="3 4">
    <name type="scientific">Polarella glacialis</name>
    <name type="common">Dinoflagellate</name>
    <dbReference type="NCBI Taxonomy" id="89957"/>
    <lineage>
        <taxon>Eukaryota</taxon>
        <taxon>Sar</taxon>
        <taxon>Alveolata</taxon>
        <taxon>Dinophyceae</taxon>
        <taxon>Suessiales</taxon>
        <taxon>Suessiaceae</taxon>
        <taxon>Polarella</taxon>
    </lineage>
</organism>
<sequence>PPDQAAAVSYLRQLLAEGLTPNHVSLKTLAWAIGELPAKTLCLELGIDWQAFEASKEAPHRRMRNTAGERENRLEMRRTRQ</sequence>
<gene>
    <name evidence="2" type="ORF">PGLA1383_LOCUS35562</name>
    <name evidence="3" type="ORF">PGLA2088_LOCUS12406</name>
</gene>
<reference evidence="3" key="1">
    <citation type="submission" date="2021-02" db="EMBL/GenBank/DDBJ databases">
        <authorList>
            <person name="Dougan E. K."/>
            <person name="Rhodes N."/>
            <person name="Thang M."/>
            <person name="Chan C."/>
        </authorList>
    </citation>
    <scope>NUCLEOTIDE SEQUENCE</scope>
</reference>
<evidence type="ECO:0000313" key="2">
    <source>
        <dbReference type="EMBL" id="CAE8617907.1"/>
    </source>
</evidence>
<dbReference type="EMBL" id="CAJNNW010014613">
    <property type="protein sequence ID" value="CAE8656845.1"/>
    <property type="molecule type" value="Genomic_DNA"/>
</dbReference>
<feature type="compositionally biased region" description="Basic and acidic residues" evidence="1">
    <location>
        <begin position="67"/>
        <end position="81"/>
    </location>
</feature>
<proteinExistence type="predicted"/>
<dbReference type="EMBL" id="CAJNNV010026331">
    <property type="protein sequence ID" value="CAE8617907.1"/>
    <property type="molecule type" value="Genomic_DNA"/>
</dbReference>
<protein>
    <submittedName>
        <fullName evidence="3">Uncharacterized protein</fullName>
    </submittedName>
</protein>
<dbReference type="Proteomes" id="UP000654075">
    <property type="component" value="Unassembled WGS sequence"/>
</dbReference>
<keyword evidence="5" id="KW-1185">Reference proteome</keyword>
<dbReference type="AlphaFoldDB" id="A0A813IS36"/>
<accession>A0A813IS36</accession>
<feature type="region of interest" description="Disordered" evidence="1">
    <location>
        <begin position="56"/>
        <end position="81"/>
    </location>
</feature>
<comment type="caution">
    <text evidence="3">The sequence shown here is derived from an EMBL/GenBank/DDBJ whole genome shotgun (WGS) entry which is preliminary data.</text>
</comment>
<evidence type="ECO:0000313" key="5">
    <source>
        <dbReference type="Proteomes" id="UP000654075"/>
    </source>
</evidence>
<evidence type="ECO:0000313" key="4">
    <source>
        <dbReference type="Proteomes" id="UP000626109"/>
    </source>
</evidence>
<dbReference type="Proteomes" id="UP000626109">
    <property type="component" value="Unassembled WGS sequence"/>
</dbReference>
<feature type="non-terminal residue" evidence="3">
    <location>
        <position position="1"/>
    </location>
</feature>